<name>A0ABT3XVX7_9FLAO</name>
<dbReference type="RefSeq" id="WP_267267061.1">
    <property type="nucleotide sequence ID" value="NZ_JAOVZW010000023.1"/>
</dbReference>
<dbReference type="InterPro" id="IPR008969">
    <property type="entry name" value="CarboxyPept-like_regulatory"/>
</dbReference>
<evidence type="ECO:0000313" key="2">
    <source>
        <dbReference type="Proteomes" id="UP001073122"/>
    </source>
</evidence>
<evidence type="ECO:0008006" key="3">
    <source>
        <dbReference type="Google" id="ProtNLM"/>
    </source>
</evidence>
<dbReference type="SUPFAM" id="SSF49464">
    <property type="entry name" value="Carboxypeptidase regulatory domain-like"/>
    <property type="match status" value="1"/>
</dbReference>
<keyword evidence="2" id="KW-1185">Reference proteome</keyword>
<dbReference type="Proteomes" id="UP001073122">
    <property type="component" value="Unassembled WGS sequence"/>
</dbReference>
<organism evidence="1 2">
    <name type="scientific">Chryseobacterium formosus</name>
    <dbReference type="NCBI Taxonomy" id="1537363"/>
    <lineage>
        <taxon>Bacteria</taxon>
        <taxon>Pseudomonadati</taxon>
        <taxon>Bacteroidota</taxon>
        <taxon>Flavobacteriia</taxon>
        <taxon>Flavobacteriales</taxon>
        <taxon>Weeksellaceae</taxon>
        <taxon>Chryseobacterium group</taxon>
        <taxon>Chryseobacterium</taxon>
    </lineage>
</organism>
<reference evidence="1" key="1">
    <citation type="submission" date="2022-10" db="EMBL/GenBank/DDBJ databases">
        <title>Chryseobacterium sp. nov., a novel bacterial species.</title>
        <authorList>
            <person name="Cao Y."/>
        </authorList>
    </citation>
    <scope>NUCLEOTIDE SEQUENCE</scope>
    <source>
        <strain evidence="1">CCTCC AB2015118</strain>
    </source>
</reference>
<dbReference type="EMBL" id="JAOVZW010000023">
    <property type="protein sequence ID" value="MCX8525814.1"/>
    <property type="molecule type" value="Genomic_DNA"/>
</dbReference>
<protein>
    <recommendedName>
        <fullName evidence="3">Carboxypeptidase regulatory-like domain-containing protein</fullName>
    </recommendedName>
</protein>
<comment type="caution">
    <text evidence="1">The sequence shown here is derived from an EMBL/GenBank/DDBJ whole genome shotgun (WGS) entry which is preliminary data.</text>
</comment>
<proteinExistence type="predicted"/>
<accession>A0ABT3XVX7</accession>
<sequence length="289" mass="32778">MMKIIQIENPCEERWDSMQNISDGKFCDLCHKTVLDLTQKSNQEILKILDESNGKICGRIFKHQSNRNSLRSEKIVINHEKRKGYPKLVAGLAIVASLTGIQTHAVTSEKPLIQISENKDSGEKDLEKEKISDNDFIISGNLTNSETGKPISNIEVTLITKEKFFTAKTDQNGNYKLVVPNFHIHKNDNVLHLKFGGINDKEYILTKEELKNKQFSFKSSEIDEMAFVTGGISSRKLEPTIFLDGNQIEEEELYELGVNNFKVFHFSGKTAKALYNDVSKDGLFLVFSK</sequence>
<gene>
    <name evidence="1" type="ORF">OF897_18010</name>
</gene>
<evidence type="ECO:0000313" key="1">
    <source>
        <dbReference type="EMBL" id="MCX8525814.1"/>
    </source>
</evidence>